<proteinExistence type="inferred from homology"/>
<evidence type="ECO:0000256" key="5">
    <source>
        <dbReference type="ARBA" id="ARBA00023136"/>
    </source>
</evidence>
<accession>A0A1A5YPQ5</accession>
<feature type="transmembrane region" description="Helical" evidence="6">
    <location>
        <begin position="109"/>
        <end position="131"/>
    </location>
</feature>
<dbReference type="OrthoDB" id="1705903at2"/>
<feature type="transmembrane region" description="Helical" evidence="6">
    <location>
        <begin position="585"/>
        <end position="603"/>
    </location>
</feature>
<feature type="transmembrane region" description="Helical" evidence="6">
    <location>
        <begin position="615"/>
        <end position="639"/>
    </location>
</feature>
<feature type="transmembrane region" description="Helical" evidence="6">
    <location>
        <begin position="55"/>
        <end position="75"/>
    </location>
</feature>
<dbReference type="STRING" id="1844972.A7K91_22165"/>
<feature type="transmembrane region" description="Helical" evidence="6">
    <location>
        <begin position="291"/>
        <end position="313"/>
    </location>
</feature>
<dbReference type="InterPro" id="IPR052536">
    <property type="entry name" value="ABC-4_Integral_Memb_Prot"/>
</dbReference>
<dbReference type="InterPro" id="IPR027022">
    <property type="entry name" value="ABC_permease_BceB-typ"/>
</dbReference>
<evidence type="ECO:0000256" key="4">
    <source>
        <dbReference type="ARBA" id="ARBA00022989"/>
    </source>
</evidence>
<feature type="domain" description="ABC3 transporter permease C-terminal" evidence="7">
    <location>
        <begin position="61"/>
        <end position="178"/>
    </location>
</feature>
<name>A0A1A5YPQ5_9BACL</name>
<keyword evidence="2 6" id="KW-1003">Cell membrane</keyword>
<dbReference type="GO" id="GO:0055085">
    <property type="term" value="P:transmembrane transport"/>
    <property type="evidence" value="ECO:0007669"/>
    <property type="project" value="UniProtKB-UniRule"/>
</dbReference>
<feature type="transmembrane region" description="Helical" evidence="6">
    <location>
        <begin position="18"/>
        <end position="35"/>
    </location>
</feature>
<dbReference type="GO" id="GO:0005886">
    <property type="term" value="C:plasma membrane"/>
    <property type="evidence" value="ECO:0007669"/>
    <property type="project" value="UniProtKB-SubCell"/>
</dbReference>
<dbReference type="InterPro" id="IPR003838">
    <property type="entry name" value="ABC3_permease_C"/>
</dbReference>
<dbReference type="PANTHER" id="PTHR46795:SF3">
    <property type="entry name" value="ABC TRANSPORTER PERMEASE"/>
    <property type="match status" value="1"/>
</dbReference>
<evidence type="ECO:0000313" key="9">
    <source>
        <dbReference type="Proteomes" id="UP000092024"/>
    </source>
</evidence>
<protein>
    <submittedName>
        <fullName evidence="8">Bacitracin ABC transporter permease</fullName>
    </submittedName>
</protein>
<evidence type="ECO:0000256" key="1">
    <source>
        <dbReference type="ARBA" id="ARBA00004651"/>
    </source>
</evidence>
<comment type="similarity">
    <text evidence="6">Belongs to the ABC-4 integral membrane protein family.</text>
</comment>
<evidence type="ECO:0000313" key="8">
    <source>
        <dbReference type="EMBL" id="OBR67592.1"/>
    </source>
</evidence>
<dbReference type="PIRSF" id="PIRSF018968">
    <property type="entry name" value="ABC_permease_BceB"/>
    <property type="match status" value="1"/>
</dbReference>
<dbReference type="AlphaFoldDB" id="A0A1A5YPQ5"/>
<evidence type="ECO:0000259" key="7">
    <source>
        <dbReference type="Pfam" id="PF02687"/>
    </source>
</evidence>
<sequence length="648" mass="71284">MSIKSIIFHNLIENVKHYFLYVFALVFSSSLYFSFVTLQYDPAVGRLTGGIKGAAALRASSILLIVIVGIFLLYANNLFIRRRGKEIALFQLIGLTKSHIFRILTAENFMLYFASLLIGVGVGLFSSRLLLDILLDLTGIQTSASLDFSMQALVQTLLVFVAIYVLIMLSNFLFIKRQTILGLFQTLASTEDRGRKLSLLEVLSGVAGLGLIIYGYNLSSRLFDATNVSSVNDLMIAMVLILGSVIVGTYLFYKGSVRCIFYLVRKRKNGYLNVKEVLSLSSIMFRIQSNALLLTIITTVSALALGLLSLSYISYYSAGKMAQATVPNDFAFIYEEEAKPFSDGLAAKGISFEQRNISVLQVHAKLPGIAVKGGETANEPQEVTLGVISESSVDGLDISGHETLLSGYSDAMKMVLPGVFEGRVEFTGMKENIPLAIKGIQKEAVVSLYFSNGSLPVAIVDEAVFKRLQEDADSKLQLDSSTYIGFDIADRERVAEANELFMSMKASEKRYNGSQLDSEQGTLQNLGLLLFVVGFLGLAFLMTSGCILYFKQMEESQAEKPSFTILRKLGFSRGDMLSGIILKQLFSFGIPLVVGLGHSYYAVRSGWFFFGSELWTPMLIVVAIYGGLYSIFGVLSVFYGKRVVKEAL</sequence>
<dbReference type="Proteomes" id="UP000092024">
    <property type="component" value="Unassembled WGS sequence"/>
</dbReference>
<feature type="transmembrane region" description="Helical" evidence="6">
    <location>
        <begin position="234"/>
        <end position="253"/>
    </location>
</feature>
<evidence type="ECO:0000256" key="2">
    <source>
        <dbReference type="ARBA" id="ARBA00022475"/>
    </source>
</evidence>
<comment type="caution">
    <text evidence="8">The sequence shown here is derived from an EMBL/GenBank/DDBJ whole genome shotgun (WGS) entry which is preliminary data.</text>
</comment>
<keyword evidence="3 6" id="KW-0812">Transmembrane</keyword>
<feature type="transmembrane region" description="Helical" evidence="6">
    <location>
        <begin position="526"/>
        <end position="550"/>
    </location>
</feature>
<evidence type="ECO:0000256" key="3">
    <source>
        <dbReference type="ARBA" id="ARBA00022692"/>
    </source>
</evidence>
<gene>
    <name evidence="8" type="ORF">A7K91_22165</name>
</gene>
<feature type="transmembrane region" description="Helical" evidence="6">
    <location>
        <begin position="196"/>
        <end position="214"/>
    </location>
</feature>
<evidence type="ECO:0000256" key="6">
    <source>
        <dbReference type="PIRNR" id="PIRNR018968"/>
    </source>
</evidence>
<dbReference type="EMBL" id="LYPA01000032">
    <property type="protein sequence ID" value="OBR67592.1"/>
    <property type="molecule type" value="Genomic_DNA"/>
</dbReference>
<keyword evidence="6" id="KW-0813">Transport</keyword>
<dbReference type="Pfam" id="PF02687">
    <property type="entry name" value="FtsX"/>
    <property type="match status" value="1"/>
</dbReference>
<feature type="transmembrane region" description="Helical" evidence="6">
    <location>
        <begin position="151"/>
        <end position="175"/>
    </location>
</feature>
<keyword evidence="5 6" id="KW-0472">Membrane</keyword>
<comment type="subcellular location">
    <subcellularLocation>
        <location evidence="1 6">Cell membrane</location>
        <topology evidence="1 6">Multi-pass membrane protein</topology>
    </subcellularLocation>
</comment>
<dbReference type="RefSeq" id="WP_068680407.1">
    <property type="nucleotide sequence ID" value="NZ_LYPA01000032.1"/>
</dbReference>
<keyword evidence="4 6" id="KW-1133">Transmembrane helix</keyword>
<reference evidence="8 9" key="1">
    <citation type="submission" date="2016-05" db="EMBL/GenBank/DDBJ databases">
        <title>Paenibacillus oryzae. sp. nov., isolated from the rice root.</title>
        <authorList>
            <person name="Zhang J."/>
            <person name="Zhang X."/>
        </authorList>
    </citation>
    <scope>NUCLEOTIDE SEQUENCE [LARGE SCALE GENOMIC DNA]</scope>
    <source>
        <strain evidence="8 9">1DrF-4</strain>
    </source>
</reference>
<keyword evidence="9" id="KW-1185">Reference proteome</keyword>
<organism evidence="8 9">
    <name type="scientific">Paenibacillus oryzae</name>
    <dbReference type="NCBI Taxonomy" id="1844972"/>
    <lineage>
        <taxon>Bacteria</taxon>
        <taxon>Bacillati</taxon>
        <taxon>Bacillota</taxon>
        <taxon>Bacilli</taxon>
        <taxon>Bacillales</taxon>
        <taxon>Paenibacillaceae</taxon>
        <taxon>Paenibacillus</taxon>
    </lineage>
</organism>
<dbReference type="PANTHER" id="PTHR46795">
    <property type="entry name" value="ABC TRANSPORTER PERMEASE-RELATED-RELATED"/>
    <property type="match status" value="1"/>
</dbReference>